<proteinExistence type="predicted"/>
<keyword evidence="1" id="KW-1133">Transmembrane helix</keyword>
<keyword evidence="1" id="KW-0812">Transmembrane</keyword>
<dbReference type="Proteomes" id="UP001500736">
    <property type="component" value="Unassembled WGS sequence"/>
</dbReference>
<organism evidence="2 3">
    <name type="scientific">Gaetbulibacter jejuensis</name>
    <dbReference type="NCBI Taxonomy" id="584607"/>
    <lineage>
        <taxon>Bacteria</taxon>
        <taxon>Pseudomonadati</taxon>
        <taxon>Bacteroidota</taxon>
        <taxon>Flavobacteriia</taxon>
        <taxon>Flavobacteriales</taxon>
        <taxon>Flavobacteriaceae</taxon>
        <taxon>Gaetbulibacter</taxon>
    </lineage>
</organism>
<evidence type="ECO:0000313" key="2">
    <source>
        <dbReference type="EMBL" id="GAA0739240.1"/>
    </source>
</evidence>
<evidence type="ECO:0000256" key="1">
    <source>
        <dbReference type="SAM" id="Phobius"/>
    </source>
</evidence>
<reference evidence="3" key="1">
    <citation type="journal article" date="2019" name="Int. J. Syst. Evol. Microbiol.">
        <title>The Global Catalogue of Microorganisms (GCM) 10K type strain sequencing project: providing services to taxonomists for standard genome sequencing and annotation.</title>
        <authorList>
            <consortium name="The Broad Institute Genomics Platform"/>
            <consortium name="The Broad Institute Genome Sequencing Center for Infectious Disease"/>
            <person name="Wu L."/>
            <person name="Ma J."/>
        </authorList>
    </citation>
    <scope>NUCLEOTIDE SEQUENCE [LARGE SCALE GENOMIC DNA]</scope>
    <source>
        <strain evidence="3">JCM 15976</strain>
    </source>
</reference>
<name>A0ABP3UN34_9FLAO</name>
<gene>
    <name evidence="2" type="ORF">GCM10009431_08030</name>
</gene>
<keyword evidence="1" id="KW-0472">Membrane</keyword>
<accession>A0ABP3UN34</accession>
<protein>
    <recommendedName>
        <fullName evidence="4">Class IIb bacteriocin, lactobin A/cerein 7B family</fullName>
    </recommendedName>
</protein>
<sequence length="55" mass="5666">MKTLELNQMEVINAGDELASCGVAIVAGGMVGSMIGLPWLGMISAATGPNCLGWW</sequence>
<evidence type="ECO:0008006" key="4">
    <source>
        <dbReference type="Google" id="ProtNLM"/>
    </source>
</evidence>
<comment type="caution">
    <text evidence="2">The sequence shown here is derived from an EMBL/GenBank/DDBJ whole genome shotgun (WGS) entry which is preliminary data.</text>
</comment>
<feature type="transmembrane region" description="Helical" evidence="1">
    <location>
        <begin position="21"/>
        <end position="40"/>
    </location>
</feature>
<keyword evidence="3" id="KW-1185">Reference proteome</keyword>
<dbReference type="EMBL" id="BAAAGF010000001">
    <property type="protein sequence ID" value="GAA0739240.1"/>
    <property type="molecule type" value="Genomic_DNA"/>
</dbReference>
<evidence type="ECO:0000313" key="3">
    <source>
        <dbReference type="Proteomes" id="UP001500736"/>
    </source>
</evidence>